<keyword evidence="1" id="KW-0812">Transmembrane</keyword>
<sequence length="140" mass="15467">MIEMTLRHVSLMKESKQSKIHVHNLRYAIPRRAIGAAENDSVSIEAYFLSVSLDCSITQWMSHTSSVGTVVVPLAKKKLVLFNSDSSRFVPSPLERISKTVTFLLAVALAFHLYLAISNITICSENKGNFNFKAAIGILA</sequence>
<protein>
    <submittedName>
        <fullName evidence="2">Uncharacterized protein</fullName>
    </submittedName>
</protein>
<organism evidence="2 3">
    <name type="scientific">Glossina austeni</name>
    <name type="common">Savannah tsetse fly</name>
    <dbReference type="NCBI Taxonomy" id="7395"/>
    <lineage>
        <taxon>Eukaryota</taxon>
        <taxon>Metazoa</taxon>
        <taxon>Ecdysozoa</taxon>
        <taxon>Arthropoda</taxon>
        <taxon>Hexapoda</taxon>
        <taxon>Insecta</taxon>
        <taxon>Pterygota</taxon>
        <taxon>Neoptera</taxon>
        <taxon>Endopterygota</taxon>
        <taxon>Diptera</taxon>
        <taxon>Brachycera</taxon>
        <taxon>Muscomorpha</taxon>
        <taxon>Hippoboscoidea</taxon>
        <taxon>Glossinidae</taxon>
        <taxon>Glossina</taxon>
    </lineage>
</organism>
<accession>A0A1A9USI4</accession>
<keyword evidence="1" id="KW-0472">Membrane</keyword>
<evidence type="ECO:0000256" key="1">
    <source>
        <dbReference type="SAM" id="Phobius"/>
    </source>
</evidence>
<reference evidence="2" key="1">
    <citation type="submission" date="2020-05" db="UniProtKB">
        <authorList>
            <consortium name="EnsemblMetazoa"/>
        </authorList>
    </citation>
    <scope>IDENTIFICATION</scope>
    <source>
        <strain evidence="2">TTRI</strain>
    </source>
</reference>
<proteinExistence type="predicted"/>
<keyword evidence="3" id="KW-1185">Reference proteome</keyword>
<dbReference type="Proteomes" id="UP000078200">
    <property type="component" value="Unassembled WGS sequence"/>
</dbReference>
<dbReference type="VEuPathDB" id="VectorBase:GAUT013867"/>
<feature type="transmembrane region" description="Helical" evidence="1">
    <location>
        <begin position="97"/>
        <end position="117"/>
    </location>
</feature>
<evidence type="ECO:0000313" key="2">
    <source>
        <dbReference type="EnsemblMetazoa" id="GAUT013867-PA"/>
    </source>
</evidence>
<dbReference type="EnsemblMetazoa" id="GAUT013867-RA">
    <property type="protein sequence ID" value="GAUT013867-PA"/>
    <property type="gene ID" value="GAUT013867"/>
</dbReference>
<keyword evidence="1" id="KW-1133">Transmembrane helix</keyword>
<evidence type="ECO:0000313" key="3">
    <source>
        <dbReference type="Proteomes" id="UP000078200"/>
    </source>
</evidence>
<name>A0A1A9USI4_GLOAU</name>
<dbReference type="AlphaFoldDB" id="A0A1A9USI4"/>